<keyword evidence="2" id="KW-0489">Methyltransferase</keyword>
<evidence type="ECO:0000256" key="4">
    <source>
        <dbReference type="ARBA" id="ARBA00022691"/>
    </source>
</evidence>
<dbReference type="AlphaFoldDB" id="A0A4W5LGQ5"/>
<dbReference type="GO" id="GO:0032259">
    <property type="term" value="P:methylation"/>
    <property type="evidence" value="ECO:0007669"/>
    <property type="project" value="UniProtKB-KW"/>
</dbReference>
<evidence type="ECO:0000259" key="6">
    <source>
        <dbReference type="Pfam" id="PF05175"/>
    </source>
</evidence>
<keyword evidence="4" id="KW-0949">S-adenosyl-L-methionine</keyword>
<reference evidence="9" key="1">
    <citation type="submission" date="2018-06" db="EMBL/GenBank/DDBJ databases">
        <title>Genome assembly of Danube salmon.</title>
        <authorList>
            <person name="Macqueen D.J."/>
            <person name="Gundappa M.K."/>
        </authorList>
    </citation>
    <scope>NUCLEOTIDE SEQUENCE [LARGE SCALE GENOMIC DNA]</scope>
</reference>
<dbReference type="Proteomes" id="UP000314982">
    <property type="component" value="Unassembled WGS sequence"/>
</dbReference>
<dbReference type="Gene3D" id="1.10.8.10">
    <property type="entry name" value="DNA helicase RuvA subunit, C-terminal domain"/>
    <property type="match status" value="1"/>
</dbReference>
<evidence type="ECO:0000256" key="5">
    <source>
        <dbReference type="ARBA" id="ARBA00048391"/>
    </source>
</evidence>
<evidence type="ECO:0000313" key="9">
    <source>
        <dbReference type="Proteomes" id="UP000314982"/>
    </source>
</evidence>
<dbReference type="InterPro" id="IPR007848">
    <property type="entry name" value="Small_mtfrase_dom"/>
</dbReference>
<dbReference type="GO" id="GO:0005739">
    <property type="term" value="C:mitochondrion"/>
    <property type="evidence" value="ECO:0007669"/>
    <property type="project" value="TreeGrafter"/>
</dbReference>
<dbReference type="Pfam" id="PF17827">
    <property type="entry name" value="PrmC_N"/>
    <property type="match status" value="1"/>
</dbReference>
<sequence>MQKNIPPRKYNRTSGMLASYMANNNLALSMKHNLPVLRITNGKWNTMWIRLRKPLNEVYNCFKPLKDGFIGHKWLCTSPCVADCVPALPTASRLTVEQAVKLWTGHFQQRGVSEPHLSSQYIIAHLLGAKTLEGIGQDRLAEFLTQEQTEQTWELCTRRLTRMPVQYVIEEWDFRDLTLKMRPPVFIPRPETEELVGLVLTDLQMKQGTGLSEETSFRCLEVGCGSGAISLSLLKSLPQLRAIAIDKNKNAVDLTRENSHSLGFQDRLEVHHMDVMRDADIIVSMCSPVSVLVSNPPYLLSKDMTSLEPEILRFEDHAALDGGKDGMLVIRHILTLAPKLLSNHGRIYLEVDPRHPHLIQQWVEECVEGLHYLHTHRDITDRPRFCILQKRECNTDQDQR</sequence>
<dbReference type="PANTHER" id="PTHR18895">
    <property type="entry name" value="HEMK METHYLTRANSFERASE"/>
    <property type="match status" value="1"/>
</dbReference>
<dbReference type="InterPro" id="IPR029063">
    <property type="entry name" value="SAM-dependent_MTases_sf"/>
</dbReference>
<dbReference type="Gene3D" id="3.40.50.150">
    <property type="entry name" value="Vaccinia Virus protein VP39"/>
    <property type="match status" value="1"/>
</dbReference>
<dbReference type="GO" id="GO:0102559">
    <property type="term" value="F:peptide chain release factor N(5)-glutamine methyltransferase activity"/>
    <property type="evidence" value="ECO:0007669"/>
    <property type="project" value="UniProtKB-EC"/>
</dbReference>
<dbReference type="InterPro" id="IPR004556">
    <property type="entry name" value="HemK-like"/>
</dbReference>
<dbReference type="GeneTree" id="ENSGT00390000014125"/>
<dbReference type="NCBIfam" id="TIGR00536">
    <property type="entry name" value="hemK_fam"/>
    <property type="match status" value="1"/>
</dbReference>
<dbReference type="Ensembl" id="ENSHHUT00000026001.1">
    <property type="protein sequence ID" value="ENSHHUP00000025034.1"/>
    <property type="gene ID" value="ENSHHUG00000015776.1"/>
</dbReference>
<accession>A0A4W5LGQ5</accession>
<proteinExistence type="predicted"/>
<dbReference type="GO" id="GO:0003676">
    <property type="term" value="F:nucleic acid binding"/>
    <property type="evidence" value="ECO:0007669"/>
    <property type="project" value="InterPro"/>
</dbReference>
<evidence type="ECO:0000313" key="8">
    <source>
        <dbReference type="Ensembl" id="ENSHHUP00000025034.1"/>
    </source>
</evidence>
<evidence type="ECO:0000256" key="1">
    <source>
        <dbReference type="ARBA" id="ARBA00012771"/>
    </source>
</evidence>
<dbReference type="Pfam" id="PF05175">
    <property type="entry name" value="MTS"/>
    <property type="match status" value="1"/>
</dbReference>
<keyword evidence="9" id="KW-1185">Reference proteome</keyword>
<dbReference type="PROSITE" id="PS00092">
    <property type="entry name" value="N6_MTASE"/>
    <property type="match status" value="1"/>
</dbReference>
<protein>
    <recommendedName>
        <fullName evidence="1">peptide chain release factor N(5)-glutamine methyltransferase</fullName>
        <ecNumber evidence="1">2.1.1.297</ecNumber>
    </recommendedName>
</protein>
<reference evidence="8" key="3">
    <citation type="submission" date="2025-09" db="UniProtKB">
        <authorList>
            <consortium name="Ensembl"/>
        </authorList>
    </citation>
    <scope>IDENTIFICATION</scope>
</reference>
<dbReference type="SUPFAM" id="SSF53335">
    <property type="entry name" value="S-adenosyl-L-methionine-dependent methyltransferases"/>
    <property type="match status" value="1"/>
</dbReference>
<dbReference type="InterPro" id="IPR050320">
    <property type="entry name" value="N5-glutamine_MTase"/>
</dbReference>
<dbReference type="PANTHER" id="PTHR18895:SF74">
    <property type="entry name" value="MTRF1L RELEASE FACTOR GLUTAMINE METHYLTRANSFERASE"/>
    <property type="match status" value="1"/>
</dbReference>
<dbReference type="CDD" id="cd02440">
    <property type="entry name" value="AdoMet_MTases"/>
    <property type="match status" value="1"/>
</dbReference>
<reference evidence="8" key="2">
    <citation type="submission" date="2025-08" db="UniProtKB">
        <authorList>
            <consortium name="Ensembl"/>
        </authorList>
    </citation>
    <scope>IDENTIFICATION</scope>
</reference>
<feature type="domain" description="Methyltransferase small" evidence="6">
    <location>
        <begin position="212"/>
        <end position="313"/>
    </location>
</feature>
<dbReference type="InterPro" id="IPR040758">
    <property type="entry name" value="PrmC_N"/>
</dbReference>
<keyword evidence="3" id="KW-0808">Transferase</keyword>
<evidence type="ECO:0000256" key="2">
    <source>
        <dbReference type="ARBA" id="ARBA00022603"/>
    </source>
</evidence>
<evidence type="ECO:0000259" key="7">
    <source>
        <dbReference type="Pfam" id="PF17827"/>
    </source>
</evidence>
<name>A0A4W5LGQ5_9TELE</name>
<dbReference type="InterPro" id="IPR002052">
    <property type="entry name" value="DNA_methylase_N6_adenine_CS"/>
</dbReference>
<organism evidence="8 9">
    <name type="scientific">Hucho hucho</name>
    <name type="common">huchen</name>
    <dbReference type="NCBI Taxonomy" id="62062"/>
    <lineage>
        <taxon>Eukaryota</taxon>
        <taxon>Metazoa</taxon>
        <taxon>Chordata</taxon>
        <taxon>Craniata</taxon>
        <taxon>Vertebrata</taxon>
        <taxon>Euteleostomi</taxon>
        <taxon>Actinopterygii</taxon>
        <taxon>Neopterygii</taxon>
        <taxon>Teleostei</taxon>
        <taxon>Protacanthopterygii</taxon>
        <taxon>Salmoniformes</taxon>
        <taxon>Salmonidae</taxon>
        <taxon>Salmoninae</taxon>
        <taxon>Hucho</taxon>
    </lineage>
</organism>
<dbReference type="STRING" id="62062.ENSHHUP00000025034"/>
<feature type="domain" description="Release factor glutamine methyltransferase N-terminal" evidence="7">
    <location>
        <begin position="98"/>
        <end position="169"/>
    </location>
</feature>
<evidence type="ECO:0000256" key="3">
    <source>
        <dbReference type="ARBA" id="ARBA00022679"/>
    </source>
</evidence>
<dbReference type="EC" id="2.1.1.297" evidence="1"/>
<comment type="catalytic activity">
    <reaction evidence="5">
        <text>L-glutaminyl-[peptide chain release factor] + S-adenosyl-L-methionine = N(5)-methyl-L-glutaminyl-[peptide chain release factor] + S-adenosyl-L-homocysteine + H(+)</text>
        <dbReference type="Rhea" id="RHEA:42896"/>
        <dbReference type="Rhea" id="RHEA-COMP:10271"/>
        <dbReference type="Rhea" id="RHEA-COMP:10272"/>
        <dbReference type="ChEBI" id="CHEBI:15378"/>
        <dbReference type="ChEBI" id="CHEBI:30011"/>
        <dbReference type="ChEBI" id="CHEBI:57856"/>
        <dbReference type="ChEBI" id="CHEBI:59789"/>
        <dbReference type="ChEBI" id="CHEBI:61891"/>
        <dbReference type="EC" id="2.1.1.297"/>
    </reaction>
</comment>